<dbReference type="InterPro" id="IPR036890">
    <property type="entry name" value="HATPase_C_sf"/>
</dbReference>
<dbReference type="Proteomes" id="UP000006055">
    <property type="component" value="Chromosome"/>
</dbReference>
<evidence type="ECO:0000256" key="3">
    <source>
        <dbReference type="ARBA" id="ARBA00022553"/>
    </source>
</evidence>
<evidence type="ECO:0000256" key="6">
    <source>
        <dbReference type="ARBA" id="ARBA00022777"/>
    </source>
</evidence>
<dbReference type="SUPFAM" id="SSF55874">
    <property type="entry name" value="ATPase domain of HSP90 chaperone/DNA topoisomerase II/histidine kinase"/>
    <property type="match status" value="1"/>
</dbReference>
<dbReference type="InterPro" id="IPR003661">
    <property type="entry name" value="HisK_dim/P_dom"/>
</dbReference>
<gene>
    <name evidence="11" type="ordered locus">Desti_2039</name>
</gene>
<dbReference type="PRINTS" id="PR00344">
    <property type="entry name" value="BCTRLSENSOR"/>
</dbReference>
<dbReference type="Gene3D" id="3.30.565.10">
    <property type="entry name" value="Histidine kinase-like ATPase, C-terminal domain"/>
    <property type="match status" value="1"/>
</dbReference>
<proteinExistence type="predicted"/>
<evidence type="ECO:0000256" key="4">
    <source>
        <dbReference type="ARBA" id="ARBA00022679"/>
    </source>
</evidence>
<organism evidence="11 12">
    <name type="scientific">Desulfomonile tiedjei (strain ATCC 49306 / DSM 6799 / DCB-1)</name>
    <dbReference type="NCBI Taxonomy" id="706587"/>
    <lineage>
        <taxon>Bacteria</taxon>
        <taxon>Pseudomonadati</taxon>
        <taxon>Thermodesulfobacteriota</taxon>
        <taxon>Desulfomonilia</taxon>
        <taxon>Desulfomonilales</taxon>
        <taxon>Desulfomonilaceae</taxon>
        <taxon>Desulfomonile</taxon>
    </lineage>
</organism>
<evidence type="ECO:0000313" key="11">
    <source>
        <dbReference type="EMBL" id="AFM24742.1"/>
    </source>
</evidence>
<dbReference type="InterPro" id="IPR036097">
    <property type="entry name" value="HisK_dim/P_sf"/>
</dbReference>
<dbReference type="EC" id="2.7.13.3" evidence="2"/>
<dbReference type="Pfam" id="PF02518">
    <property type="entry name" value="HATPase_c"/>
    <property type="match status" value="1"/>
</dbReference>
<dbReference type="CDD" id="cd00082">
    <property type="entry name" value="HisKA"/>
    <property type="match status" value="1"/>
</dbReference>
<dbReference type="SUPFAM" id="SSF55781">
    <property type="entry name" value="GAF domain-like"/>
    <property type="match status" value="1"/>
</dbReference>
<evidence type="ECO:0000313" key="12">
    <source>
        <dbReference type="Proteomes" id="UP000006055"/>
    </source>
</evidence>
<keyword evidence="3" id="KW-0597">Phosphoprotein</keyword>
<dbReference type="SMART" id="SM00387">
    <property type="entry name" value="HATPase_c"/>
    <property type="match status" value="1"/>
</dbReference>
<dbReference type="SUPFAM" id="SSF47384">
    <property type="entry name" value="Homodimeric domain of signal transducing histidine kinase"/>
    <property type="match status" value="1"/>
</dbReference>
<comment type="catalytic activity">
    <reaction evidence="1">
        <text>ATP + protein L-histidine = ADP + protein N-phospho-L-histidine.</text>
        <dbReference type="EC" id="2.7.13.3"/>
    </reaction>
</comment>
<dbReference type="KEGG" id="dti:Desti_2039"/>
<dbReference type="AlphaFoldDB" id="I4C5A1"/>
<sequence>MEEYDLLGLSPFTEQESSSSSIAEDMYRDLEGEAESRLEKYSCRVLTQLGDRFGAQCLIVLVRDNSNNRGILRLRLTRQQGRWNVETDIPDDNHPRPCRAGHAIRPSFVLKSQFCYYLDLPHRWFGTLNIEFSGITFISSDQDLAIRQELSNFSKDVTILLMDRSLAQLQNALNEEKKVTEVLRALTANLSKELYCLSSIANVIGQSYNVEGVLTRVLEAILPLLRANLGAIYFPDTGQCVSLQSPKSNPKRIEDPWLRYYFESKIRLYGDSSKLDSFTIQSVADHPRFPVVLKAHLTSQGIESVLEFALRHHRDLIGLGFLGLRETKNRPADTRLLMTALNMIGLFLEHISLMGDLERQIKLISKEKRDAERTQRFIIDHVGRSFSSHSFKRSFSKDRLLDEIEHSRNMALLAELASGIAHQIRNPLNNLVYALHLLRQDNVEEGEKKDLIQNITERVELINRMINEFIQYTRTQDVSLCHESINDILNNTLHSFKGWMELARVELVTSFDPDLPMTRADMFLLNQAFHNIIKNAMEAINSDGHLWVFTRKLKIRHGPEPRLEFAQIVIEDDGPGLAEEEIRKVMKPFYSRKEGGLGLGLALVDHIVRVHGGAVTLESRPNGGTKAMICLPIW</sequence>
<evidence type="ECO:0000256" key="1">
    <source>
        <dbReference type="ARBA" id="ARBA00000085"/>
    </source>
</evidence>
<dbReference type="GO" id="GO:0005524">
    <property type="term" value="F:ATP binding"/>
    <property type="evidence" value="ECO:0007669"/>
    <property type="project" value="UniProtKB-KW"/>
</dbReference>
<dbReference type="PANTHER" id="PTHR43065">
    <property type="entry name" value="SENSOR HISTIDINE KINASE"/>
    <property type="match status" value="1"/>
</dbReference>
<dbReference type="HOGENOM" id="CLU_431325_0_0_7"/>
<dbReference type="Gene3D" id="1.10.287.130">
    <property type="match status" value="1"/>
</dbReference>
<keyword evidence="6 11" id="KW-0418">Kinase</keyword>
<evidence type="ECO:0000256" key="8">
    <source>
        <dbReference type="ARBA" id="ARBA00023012"/>
    </source>
</evidence>
<dbReference type="SMART" id="SM00388">
    <property type="entry name" value="HisKA"/>
    <property type="match status" value="1"/>
</dbReference>
<dbReference type="Pfam" id="PF00512">
    <property type="entry name" value="HisKA"/>
    <property type="match status" value="1"/>
</dbReference>
<accession>I4C5A1</accession>
<evidence type="ECO:0000256" key="2">
    <source>
        <dbReference type="ARBA" id="ARBA00012438"/>
    </source>
</evidence>
<dbReference type="EMBL" id="CP003360">
    <property type="protein sequence ID" value="AFM24742.1"/>
    <property type="molecule type" value="Genomic_DNA"/>
</dbReference>
<dbReference type="InterPro" id="IPR005467">
    <property type="entry name" value="His_kinase_dom"/>
</dbReference>
<dbReference type="OrthoDB" id="9784397at2"/>
<feature type="domain" description="Histidine kinase" evidence="10">
    <location>
        <begin position="419"/>
        <end position="634"/>
    </location>
</feature>
<keyword evidence="12" id="KW-1185">Reference proteome</keyword>
<dbReference type="InterPro" id="IPR003594">
    <property type="entry name" value="HATPase_dom"/>
</dbReference>
<dbReference type="Gene3D" id="3.30.450.40">
    <property type="match status" value="1"/>
</dbReference>
<dbReference type="PROSITE" id="PS50109">
    <property type="entry name" value="HIS_KIN"/>
    <property type="match status" value="1"/>
</dbReference>
<keyword evidence="4" id="KW-0808">Transferase</keyword>
<evidence type="ECO:0000259" key="10">
    <source>
        <dbReference type="PROSITE" id="PS50109"/>
    </source>
</evidence>
<reference evidence="12" key="1">
    <citation type="submission" date="2012-06" db="EMBL/GenBank/DDBJ databases">
        <title>Complete sequence of chromosome of Desulfomonile tiedjei DSM 6799.</title>
        <authorList>
            <person name="Lucas S."/>
            <person name="Copeland A."/>
            <person name="Lapidus A."/>
            <person name="Glavina del Rio T."/>
            <person name="Dalin E."/>
            <person name="Tice H."/>
            <person name="Bruce D."/>
            <person name="Goodwin L."/>
            <person name="Pitluck S."/>
            <person name="Peters L."/>
            <person name="Ovchinnikova G."/>
            <person name="Zeytun A."/>
            <person name="Lu M."/>
            <person name="Kyrpides N."/>
            <person name="Mavromatis K."/>
            <person name="Ivanova N."/>
            <person name="Brettin T."/>
            <person name="Detter J.C."/>
            <person name="Han C."/>
            <person name="Larimer F."/>
            <person name="Land M."/>
            <person name="Hauser L."/>
            <person name="Markowitz V."/>
            <person name="Cheng J.-F."/>
            <person name="Hugenholtz P."/>
            <person name="Woyke T."/>
            <person name="Wu D."/>
            <person name="Spring S."/>
            <person name="Schroeder M."/>
            <person name="Brambilla E."/>
            <person name="Klenk H.-P."/>
            <person name="Eisen J.A."/>
        </authorList>
    </citation>
    <scope>NUCLEOTIDE SEQUENCE [LARGE SCALE GENOMIC DNA]</scope>
    <source>
        <strain evidence="12">ATCC 49306 / DSM 6799 / DCB-1</strain>
    </source>
</reference>
<keyword evidence="8" id="KW-0902">Two-component regulatory system</keyword>
<name>I4C5A1_DESTA</name>
<protein>
    <recommendedName>
        <fullName evidence="2">histidine kinase</fullName>
        <ecNumber evidence="2">2.7.13.3</ecNumber>
    </recommendedName>
</protein>
<dbReference type="CDD" id="cd00075">
    <property type="entry name" value="HATPase"/>
    <property type="match status" value="1"/>
</dbReference>
<keyword evidence="7" id="KW-0067">ATP-binding</keyword>
<dbReference type="GO" id="GO:0000155">
    <property type="term" value="F:phosphorelay sensor kinase activity"/>
    <property type="evidence" value="ECO:0007669"/>
    <property type="project" value="InterPro"/>
</dbReference>
<dbReference type="PANTHER" id="PTHR43065:SF10">
    <property type="entry name" value="PEROXIDE STRESS-ACTIVATED HISTIDINE KINASE MAK3"/>
    <property type="match status" value="1"/>
</dbReference>
<keyword evidence="5" id="KW-0547">Nucleotide-binding</keyword>
<dbReference type="InterPro" id="IPR004358">
    <property type="entry name" value="Sig_transdc_His_kin-like_C"/>
</dbReference>
<evidence type="ECO:0000256" key="5">
    <source>
        <dbReference type="ARBA" id="ARBA00022741"/>
    </source>
</evidence>
<evidence type="ECO:0000256" key="9">
    <source>
        <dbReference type="SAM" id="MobiDB-lite"/>
    </source>
</evidence>
<feature type="region of interest" description="Disordered" evidence="9">
    <location>
        <begin position="1"/>
        <end position="23"/>
    </location>
</feature>
<dbReference type="STRING" id="706587.Desti_2039"/>
<dbReference type="eggNOG" id="COG5000">
    <property type="taxonomic scope" value="Bacteria"/>
</dbReference>
<evidence type="ECO:0000256" key="7">
    <source>
        <dbReference type="ARBA" id="ARBA00022840"/>
    </source>
</evidence>
<dbReference type="InterPro" id="IPR029016">
    <property type="entry name" value="GAF-like_dom_sf"/>
</dbReference>